<dbReference type="Proteomes" id="UP000256257">
    <property type="component" value="Unassembled WGS sequence"/>
</dbReference>
<protein>
    <submittedName>
        <fullName evidence="2">Uncharacterized protein</fullName>
    </submittedName>
</protein>
<proteinExistence type="predicted"/>
<keyword evidence="3" id="KW-1185">Reference proteome</keyword>
<feature type="signal peptide" evidence="1">
    <location>
        <begin position="1"/>
        <end position="22"/>
    </location>
</feature>
<organism evidence="2 3">
    <name type="scientific">Chryseobacterium pennipullorum</name>
    <dbReference type="NCBI Taxonomy" id="2258963"/>
    <lineage>
        <taxon>Bacteria</taxon>
        <taxon>Pseudomonadati</taxon>
        <taxon>Bacteroidota</taxon>
        <taxon>Flavobacteriia</taxon>
        <taxon>Flavobacteriales</taxon>
        <taxon>Weeksellaceae</taxon>
        <taxon>Chryseobacterium group</taxon>
        <taxon>Chryseobacterium</taxon>
    </lineage>
</organism>
<evidence type="ECO:0000313" key="3">
    <source>
        <dbReference type="Proteomes" id="UP000256257"/>
    </source>
</evidence>
<evidence type="ECO:0000256" key="1">
    <source>
        <dbReference type="SAM" id="SignalP"/>
    </source>
</evidence>
<comment type="caution">
    <text evidence="2">The sequence shown here is derived from an EMBL/GenBank/DDBJ whole genome shotgun (WGS) entry which is preliminary data.</text>
</comment>
<reference evidence="2 3" key="1">
    <citation type="submission" date="2018-06" db="EMBL/GenBank/DDBJ databases">
        <title>Novel Chryseobacterium species.</title>
        <authorList>
            <person name="Newman J."/>
            <person name="Hugo C."/>
            <person name="Oosthuizen L."/>
            <person name="Charimba G."/>
        </authorList>
    </citation>
    <scope>NUCLEOTIDE SEQUENCE [LARGE SCALE GENOMIC DNA]</scope>
    <source>
        <strain evidence="2 3">7_F195</strain>
    </source>
</reference>
<accession>A0A3D9B004</accession>
<dbReference type="AlphaFoldDB" id="A0A3D9B004"/>
<name>A0A3D9B004_9FLAO</name>
<gene>
    <name evidence="2" type="ORF">DRF67_12030</name>
</gene>
<dbReference type="EMBL" id="QNVV01000010">
    <property type="protein sequence ID" value="REC46950.1"/>
    <property type="molecule type" value="Genomic_DNA"/>
</dbReference>
<evidence type="ECO:0000313" key="2">
    <source>
        <dbReference type="EMBL" id="REC46950.1"/>
    </source>
</evidence>
<dbReference type="RefSeq" id="WP_115928550.1">
    <property type="nucleotide sequence ID" value="NZ_QNVV01000010.1"/>
</dbReference>
<sequence>MKKNYYILIAALALLFSSSIFAQTNSSLEMTGSAAANGMVCTYTTNMQKNTNNPTSKTFAAYNTPSPIDGKLEVIQQQFPGANPLNSAAEAIFLGDTSNPPYVLMSSLGNASTNPNPYFTNLSSPAGQGIDGASNHLNK</sequence>
<feature type="chain" id="PRO_5017813763" evidence="1">
    <location>
        <begin position="23"/>
        <end position="139"/>
    </location>
</feature>
<keyword evidence="1" id="KW-0732">Signal</keyword>